<name>K0B2T8_GOTA9</name>
<dbReference type="EC" id="2.7.7.6" evidence="8"/>
<dbReference type="PANTHER" id="PTHR43133">
    <property type="entry name" value="RNA POLYMERASE ECF-TYPE SIGMA FACTO"/>
    <property type="match status" value="1"/>
</dbReference>
<dbReference type="SUPFAM" id="SSF88659">
    <property type="entry name" value="Sigma3 and sigma4 domains of RNA polymerase sigma factors"/>
    <property type="match status" value="1"/>
</dbReference>
<evidence type="ECO:0000259" key="7">
    <source>
        <dbReference type="Pfam" id="PF08281"/>
    </source>
</evidence>
<dbReference type="STRING" id="1128398.Curi_c19060"/>
<dbReference type="Gene3D" id="1.10.1740.10">
    <property type="match status" value="1"/>
</dbReference>
<evidence type="ECO:0000256" key="5">
    <source>
        <dbReference type="ARBA" id="ARBA00023163"/>
    </source>
</evidence>
<dbReference type="GO" id="GO:0006352">
    <property type="term" value="P:DNA-templated transcription initiation"/>
    <property type="evidence" value="ECO:0007669"/>
    <property type="project" value="InterPro"/>
</dbReference>
<reference evidence="8 9" key="1">
    <citation type="journal article" date="2012" name="PLoS ONE">
        <title>The purine-utilizing bacterium Clostridium acidurici 9a: a genome-guided metabolic reconsideration.</title>
        <authorList>
            <person name="Hartwich K."/>
            <person name="Poehlein A."/>
            <person name="Daniel R."/>
        </authorList>
    </citation>
    <scope>NUCLEOTIDE SEQUENCE [LARGE SCALE GENOMIC DNA]</scope>
    <source>
        <strain evidence="9">ATCC 7906 / DSM 604 / BCRC 14475 / CIP 104303 / KCTC 5404 / NCIMB 10678 / 9a</strain>
    </source>
</reference>
<keyword evidence="8" id="KW-0808">Transferase</keyword>
<gene>
    <name evidence="8" type="primary">rpoD4</name>
    <name evidence="8" type="ordered locus">Curi_c19060</name>
</gene>
<dbReference type="NCBIfam" id="TIGR02937">
    <property type="entry name" value="sigma70-ECF"/>
    <property type="match status" value="1"/>
</dbReference>
<dbReference type="Proteomes" id="UP000006094">
    <property type="component" value="Chromosome"/>
</dbReference>
<keyword evidence="5" id="KW-0804">Transcription</keyword>
<dbReference type="PATRIC" id="fig|1128398.3.peg.1964"/>
<dbReference type="Pfam" id="PF04542">
    <property type="entry name" value="Sigma70_r2"/>
    <property type="match status" value="1"/>
</dbReference>
<evidence type="ECO:0000256" key="2">
    <source>
        <dbReference type="ARBA" id="ARBA00023015"/>
    </source>
</evidence>
<evidence type="ECO:0000256" key="4">
    <source>
        <dbReference type="ARBA" id="ARBA00023125"/>
    </source>
</evidence>
<keyword evidence="2" id="KW-0805">Transcription regulation</keyword>
<sequence>MKDDSLENLLANEMKIVFKYLIKIGASLEDAEDVVQDTMYKVITNIDSLNADKIISWLFKVSINSYYNIYNQNKKKDIYIDIDDTSLKQLSDNIFTEEEVLNEEFKDYINKALNSLKPSYKNLLILRYFMCLSYKEISLLLGINESTVKTYLYRARNKFREIWEGLKYD</sequence>
<comment type="similarity">
    <text evidence="1">Belongs to the sigma-70 factor family. ECF subfamily.</text>
</comment>
<accession>K0B2T8</accession>
<proteinExistence type="inferred from homology"/>
<dbReference type="PANTHER" id="PTHR43133:SF52">
    <property type="entry name" value="ECF RNA POLYMERASE SIGMA FACTOR SIGL"/>
    <property type="match status" value="1"/>
</dbReference>
<dbReference type="AlphaFoldDB" id="K0B2T8"/>
<dbReference type="EMBL" id="CP003326">
    <property type="protein sequence ID" value="AFS78911.1"/>
    <property type="molecule type" value="Genomic_DNA"/>
</dbReference>
<dbReference type="InterPro" id="IPR013324">
    <property type="entry name" value="RNA_pol_sigma_r3/r4-like"/>
</dbReference>
<keyword evidence="4" id="KW-0238">DNA-binding</keyword>
<evidence type="ECO:0000313" key="8">
    <source>
        <dbReference type="EMBL" id="AFS78911.1"/>
    </source>
</evidence>
<dbReference type="Gene3D" id="1.10.10.10">
    <property type="entry name" value="Winged helix-like DNA-binding domain superfamily/Winged helix DNA-binding domain"/>
    <property type="match status" value="1"/>
</dbReference>
<dbReference type="OrthoDB" id="9784984at2"/>
<feature type="domain" description="RNA polymerase sigma-70 region 2" evidence="6">
    <location>
        <begin position="16"/>
        <end position="74"/>
    </location>
</feature>
<evidence type="ECO:0000256" key="3">
    <source>
        <dbReference type="ARBA" id="ARBA00023082"/>
    </source>
</evidence>
<evidence type="ECO:0000256" key="1">
    <source>
        <dbReference type="ARBA" id="ARBA00010641"/>
    </source>
</evidence>
<evidence type="ECO:0000259" key="6">
    <source>
        <dbReference type="Pfam" id="PF04542"/>
    </source>
</evidence>
<keyword evidence="9" id="KW-1185">Reference proteome</keyword>
<dbReference type="InterPro" id="IPR007627">
    <property type="entry name" value="RNA_pol_sigma70_r2"/>
</dbReference>
<dbReference type="InterPro" id="IPR013249">
    <property type="entry name" value="RNA_pol_sigma70_r4_t2"/>
</dbReference>
<dbReference type="GO" id="GO:0003899">
    <property type="term" value="F:DNA-directed RNA polymerase activity"/>
    <property type="evidence" value="ECO:0007669"/>
    <property type="project" value="UniProtKB-EC"/>
</dbReference>
<dbReference type="Pfam" id="PF08281">
    <property type="entry name" value="Sigma70_r4_2"/>
    <property type="match status" value="1"/>
</dbReference>
<protein>
    <submittedName>
        <fullName evidence="8">RNA polymerase factor sigma-70 RpoD</fullName>
        <ecNumber evidence="8">2.7.7.6</ecNumber>
    </submittedName>
</protein>
<keyword evidence="8" id="KW-0548">Nucleotidyltransferase</keyword>
<dbReference type="KEGG" id="cad:Curi_c19060"/>
<evidence type="ECO:0000313" key="9">
    <source>
        <dbReference type="Proteomes" id="UP000006094"/>
    </source>
</evidence>
<dbReference type="RefSeq" id="WP_014968047.1">
    <property type="nucleotide sequence ID" value="NC_018664.1"/>
</dbReference>
<feature type="domain" description="RNA polymerase sigma factor 70 region 4 type 2" evidence="7">
    <location>
        <begin position="108"/>
        <end position="158"/>
    </location>
</feature>
<dbReference type="InterPro" id="IPR039425">
    <property type="entry name" value="RNA_pol_sigma-70-like"/>
</dbReference>
<dbReference type="eggNOG" id="COG1595">
    <property type="taxonomic scope" value="Bacteria"/>
</dbReference>
<dbReference type="InterPro" id="IPR014284">
    <property type="entry name" value="RNA_pol_sigma-70_dom"/>
</dbReference>
<dbReference type="GO" id="GO:0003677">
    <property type="term" value="F:DNA binding"/>
    <property type="evidence" value="ECO:0007669"/>
    <property type="project" value="UniProtKB-KW"/>
</dbReference>
<dbReference type="InterPro" id="IPR013325">
    <property type="entry name" value="RNA_pol_sigma_r2"/>
</dbReference>
<keyword evidence="3" id="KW-0731">Sigma factor</keyword>
<dbReference type="InterPro" id="IPR036388">
    <property type="entry name" value="WH-like_DNA-bd_sf"/>
</dbReference>
<dbReference type="SUPFAM" id="SSF88946">
    <property type="entry name" value="Sigma2 domain of RNA polymerase sigma factors"/>
    <property type="match status" value="1"/>
</dbReference>
<dbReference type="GO" id="GO:0016987">
    <property type="term" value="F:sigma factor activity"/>
    <property type="evidence" value="ECO:0007669"/>
    <property type="project" value="UniProtKB-KW"/>
</dbReference>
<dbReference type="CDD" id="cd06171">
    <property type="entry name" value="Sigma70_r4"/>
    <property type="match status" value="1"/>
</dbReference>
<organism evidence="8 9">
    <name type="scientific">Gottschalkia acidurici (strain ATCC 7906 / DSM 604 / BCRC 14475 / CIP 104303 / KCTC 5404 / NCIMB 10678 / 9a)</name>
    <name type="common">Clostridium acidurici</name>
    <dbReference type="NCBI Taxonomy" id="1128398"/>
    <lineage>
        <taxon>Bacteria</taxon>
        <taxon>Bacillati</taxon>
        <taxon>Bacillota</taxon>
        <taxon>Tissierellia</taxon>
        <taxon>Tissierellales</taxon>
        <taxon>Gottschalkiaceae</taxon>
        <taxon>Gottschalkia</taxon>
    </lineage>
</organism>
<dbReference type="HOGENOM" id="CLU_047691_3_1_9"/>